<dbReference type="RefSeq" id="WP_166338692.1">
    <property type="nucleotide sequence ID" value="NZ_CP072829.1"/>
</dbReference>
<evidence type="ECO:0000313" key="2">
    <source>
        <dbReference type="EMBL" id="NHM13681.1"/>
    </source>
</evidence>
<proteinExistence type="predicted"/>
<dbReference type="Proteomes" id="UP000671910">
    <property type="component" value="Chromosome"/>
</dbReference>
<dbReference type="AlphaFoldDB" id="A0A9E6MSS7"/>
<name>A0A9E6MSS7_9ACTN</name>
<keyword evidence="1" id="KW-0812">Transmembrane</keyword>
<protein>
    <submittedName>
        <fullName evidence="3">Alcohol dehydrogenase</fullName>
    </submittedName>
</protein>
<keyword evidence="1" id="KW-1133">Transmembrane helix</keyword>
<reference evidence="3" key="2">
    <citation type="submission" date="2021-04" db="EMBL/GenBank/DDBJ databases">
        <title>Novel species in family Eggerthellaceae.</title>
        <authorList>
            <person name="Zhang G."/>
        </authorList>
    </citation>
    <scope>NUCLEOTIDE SEQUENCE</scope>
    <source>
        <strain evidence="3">Zg-886</strain>
    </source>
</reference>
<keyword evidence="4" id="KW-1185">Reference proteome</keyword>
<feature type="transmembrane region" description="Helical" evidence="1">
    <location>
        <begin position="9"/>
        <end position="30"/>
    </location>
</feature>
<keyword evidence="1" id="KW-0472">Membrane</keyword>
<dbReference type="KEGG" id="ebz:J7S26_03870"/>
<dbReference type="EMBL" id="CP072829">
    <property type="protein sequence ID" value="QTU85051.1"/>
    <property type="molecule type" value="Genomic_DNA"/>
</dbReference>
<reference evidence="2 4" key="1">
    <citation type="submission" date="2019-11" db="EMBL/GenBank/DDBJ databases">
        <title>Eggerthellaceae novel genus isolated from the rectal contents of marmort.</title>
        <authorList>
            <person name="Zhang G."/>
        </authorList>
    </citation>
    <scope>NUCLEOTIDE SEQUENCE [LARGE SCALE GENOMIC DNA]</scope>
    <source>
        <strain evidence="2">Zg-886</strain>
        <strain evidence="4">zg-886</strain>
    </source>
</reference>
<evidence type="ECO:0000313" key="5">
    <source>
        <dbReference type="Proteomes" id="UP000671910"/>
    </source>
</evidence>
<gene>
    <name evidence="2" type="ORF">GMI68_02650</name>
    <name evidence="3" type="ORF">J7S26_03870</name>
</gene>
<organism evidence="3 5">
    <name type="scientific">Xiamenia xianingshaonis</name>
    <dbReference type="NCBI Taxonomy" id="2682776"/>
    <lineage>
        <taxon>Bacteria</taxon>
        <taxon>Bacillati</taxon>
        <taxon>Actinomycetota</taxon>
        <taxon>Coriobacteriia</taxon>
        <taxon>Eggerthellales</taxon>
        <taxon>Eggerthellaceae</taxon>
        <taxon>Xiamenia</taxon>
    </lineage>
</organism>
<evidence type="ECO:0000313" key="4">
    <source>
        <dbReference type="Proteomes" id="UP000636394"/>
    </source>
</evidence>
<dbReference type="Proteomes" id="UP000636394">
    <property type="component" value="Unassembled WGS sequence"/>
</dbReference>
<accession>A0A9E6MSS7</accession>
<evidence type="ECO:0000313" key="3">
    <source>
        <dbReference type="EMBL" id="QTU85051.1"/>
    </source>
</evidence>
<sequence length="237" mass="25346">MATARREKIALCIFALLILGSLGGLLWYLVAGHSWNVAATNIDDTFGSMAGYNVVLYEGSEELDEKRHQKASLKTLEKESGAVKDEKPSAASAAKASALPLTIENVEESYEEKDASAFVLDIENPLLYQEGTILRRGDKRFGVISVETVADRPDLREAVKEFEAAAVDMVIAIAPKKGLVKGVDGIDVAICTEELDLLAMGKTIDATLYVAPPEHGSVGAILVSPSNVVSAKVITEL</sequence>
<evidence type="ECO:0000256" key="1">
    <source>
        <dbReference type="SAM" id="Phobius"/>
    </source>
</evidence>
<dbReference type="EMBL" id="WPCR01000003">
    <property type="protein sequence ID" value="NHM13681.1"/>
    <property type="molecule type" value="Genomic_DNA"/>
</dbReference>